<evidence type="ECO:0000259" key="6">
    <source>
        <dbReference type="PROSITE" id="PS50853"/>
    </source>
</evidence>
<protein>
    <submittedName>
        <fullName evidence="7">Immunoglobulin like and fibronectin type III domain containing 1, tandem duplicate 1</fullName>
    </submittedName>
</protein>
<dbReference type="PROSITE" id="PS50835">
    <property type="entry name" value="IG_LIKE"/>
    <property type="match status" value="3"/>
</dbReference>
<sequence>MITQFMEELPEGMSTPDFTRKPIALTIQEGKSAVFKAKVVGTPTPTITWSRANGEIHFHPDLCLQKYDQSSQEHTLEFPKVAPEDADTYKCFATNEYGRAICTVVLNVIEGRINIIICLNHTTPYFKPVMEPEEKVWEILLSADKKDYERICAEYGITDFRGMLKKLKELKREREEEIAEFVTHISTLKHIEVSDNDYATIELDMDLKDPSSKIFLYKDGVMVPFSIEEGEAMKHNLKQVVPEVDFAVKIHEVKAEEREDVLFQCVLTAPMNEIKWYGKNALLSYSEKHNITVSEDKLIHKLIVRDCLPLDAGIYAAVAGIKSCNAWLIVEGKKIIMFLLYNMPDTYIKVELSCRYFPLALSNSYRACIIYLDKVNMRRYTMENTVSHCLNICHCVLPIILDPPRFDKEELEEFQKPVTVKKGHKATFKIVYTGREPIKVQWYLEGEELLEGGNIKIEVSEGYSRLLLNKMQRKDSGEVKIKLKNEFGTVEALTQLVVLDKPTPPMGPLEIVEATSSAIEFKWRPPKDSGGCKIGNYILERQQVGRNTWKKLGPIGPEAKYKDPDVNHGKRYCYRIRVETEMGTSELMETEDIQAGTKAYPGSPSAPKVVSACKNCITLSWTPPSDTGGTNILGYNLEKRKKGSNLWGPVNRPDEMIRAKEFAVKDVVGGMEYEFRVSAINSSGAGEFSSPSEFVFARDPKMRPRFTDSKIKSFMIVRAGNSARFNINFVASPWPDVTWLKDGVPVSKKVTISNAEGTSQLLIPSAERSDTGIYTIIVKNVVGQETFSIEIRVTDEPKPPGPVELDENVPGTVTISWTPSPDEKRDDRLHYMVTKRDSNKTKWHTIADRIFNNKFTVCNIMPGREYQFRVYAKNDMGSSNPSESTKWMITTKKEKLTVNVPKPKPCNLQCPPKFIVPLKMHTAPEGYECYMSCAVKGDPTPHVTWLRDNISLNTNTNYFISNTCGVCSLLILRVGPKDTGEYKVVAESNMGRAECATKLTVRGKSLLEH</sequence>
<dbReference type="FunFam" id="2.60.40.10:FF:001097">
    <property type="entry name" value="Immunoglobulin-like and fibronectin type III domain-containing protein 1"/>
    <property type="match status" value="1"/>
</dbReference>
<dbReference type="FunFam" id="2.60.40.10:FF:000107">
    <property type="entry name" value="Myosin, light chain kinase a"/>
    <property type="match status" value="1"/>
</dbReference>
<dbReference type="InterPro" id="IPR003599">
    <property type="entry name" value="Ig_sub"/>
</dbReference>
<dbReference type="InterPro" id="IPR050964">
    <property type="entry name" value="Striated_Muscle_Regulatory"/>
</dbReference>
<dbReference type="GO" id="GO:0003007">
    <property type="term" value="P:heart morphogenesis"/>
    <property type="evidence" value="ECO:0007669"/>
    <property type="project" value="UniProtKB-ARBA"/>
</dbReference>
<comment type="subcellular location">
    <subcellularLocation>
        <location evidence="1">Cytoplasm</location>
    </subcellularLocation>
</comment>
<keyword evidence="8" id="KW-1185">Reference proteome</keyword>
<feature type="domain" description="Ig-like" evidence="5">
    <location>
        <begin position="16"/>
        <end position="107"/>
    </location>
</feature>
<keyword evidence="2" id="KW-0963">Cytoplasm</keyword>
<evidence type="ECO:0000313" key="7">
    <source>
        <dbReference type="Ensembl" id="ENSMAMP00000006000.2"/>
    </source>
</evidence>
<keyword evidence="4" id="KW-0393">Immunoglobulin domain</keyword>
<dbReference type="FunFam" id="2.60.40.10:FF:001438">
    <property type="entry name" value="Immunoglobulin-like and fibronectin type III domain-containing protein 1"/>
    <property type="match status" value="1"/>
</dbReference>
<dbReference type="InterPro" id="IPR003961">
    <property type="entry name" value="FN3_dom"/>
</dbReference>
<reference evidence="7" key="1">
    <citation type="submission" date="2025-08" db="UniProtKB">
        <authorList>
            <consortium name="Ensembl"/>
        </authorList>
    </citation>
    <scope>IDENTIFICATION</scope>
</reference>
<dbReference type="InParanoid" id="A0A3Q3RP28"/>
<dbReference type="InterPro" id="IPR040849">
    <property type="entry name" value="MyBP-C_THB"/>
</dbReference>
<dbReference type="STRING" id="205130.ENSMAMP00000006000"/>
<dbReference type="Pfam" id="PF18362">
    <property type="entry name" value="THB"/>
    <property type="match status" value="1"/>
</dbReference>
<dbReference type="InterPro" id="IPR007110">
    <property type="entry name" value="Ig-like_dom"/>
</dbReference>
<dbReference type="Ensembl" id="ENSMAMT00000006172.2">
    <property type="protein sequence ID" value="ENSMAMP00000006000.2"/>
    <property type="gene ID" value="ENSMAMG00000004051.2"/>
</dbReference>
<dbReference type="InterPro" id="IPR003598">
    <property type="entry name" value="Ig_sub2"/>
</dbReference>
<accession>A0A3Q3RP28</accession>
<dbReference type="SUPFAM" id="SSF49265">
    <property type="entry name" value="Fibronectin type III"/>
    <property type="match status" value="2"/>
</dbReference>
<dbReference type="SMART" id="SM00060">
    <property type="entry name" value="FN3"/>
    <property type="match status" value="3"/>
</dbReference>
<dbReference type="InterPro" id="IPR013098">
    <property type="entry name" value="Ig_I-set"/>
</dbReference>
<dbReference type="FunFam" id="2.60.40.10:FF:001452">
    <property type="entry name" value="Uncharacterized protein, isoform F"/>
    <property type="match status" value="1"/>
</dbReference>
<dbReference type="SUPFAM" id="SSF48726">
    <property type="entry name" value="Immunoglobulin"/>
    <property type="match status" value="5"/>
</dbReference>
<dbReference type="InterPro" id="IPR013783">
    <property type="entry name" value="Ig-like_fold"/>
</dbReference>
<dbReference type="PROSITE" id="PS50853">
    <property type="entry name" value="FN3"/>
    <property type="match status" value="3"/>
</dbReference>
<dbReference type="GO" id="GO:0060298">
    <property type="term" value="P:positive regulation of sarcomere organization"/>
    <property type="evidence" value="ECO:0007669"/>
    <property type="project" value="UniProtKB-ARBA"/>
</dbReference>
<organism evidence="7 8">
    <name type="scientific">Mastacembelus armatus</name>
    <name type="common">zig-zag eel</name>
    <dbReference type="NCBI Taxonomy" id="205130"/>
    <lineage>
        <taxon>Eukaryota</taxon>
        <taxon>Metazoa</taxon>
        <taxon>Chordata</taxon>
        <taxon>Craniata</taxon>
        <taxon>Vertebrata</taxon>
        <taxon>Euteleostomi</taxon>
        <taxon>Actinopterygii</taxon>
        <taxon>Neopterygii</taxon>
        <taxon>Teleostei</taxon>
        <taxon>Neoteleostei</taxon>
        <taxon>Acanthomorphata</taxon>
        <taxon>Anabantaria</taxon>
        <taxon>Synbranchiformes</taxon>
        <taxon>Mastacembelidae</taxon>
        <taxon>Mastacembelus</taxon>
    </lineage>
</organism>
<feature type="domain" description="Fibronectin type-III" evidence="6">
    <location>
        <begin position="504"/>
        <end position="600"/>
    </location>
</feature>
<evidence type="ECO:0000256" key="1">
    <source>
        <dbReference type="ARBA" id="ARBA00004496"/>
    </source>
</evidence>
<dbReference type="FunFam" id="2.60.40.10:FF:002294">
    <property type="entry name" value="Immunoglobulin-like and fibronectin type III domain-containing 1, tandem duplicate 3"/>
    <property type="match status" value="1"/>
</dbReference>
<dbReference type="PRINTS" id="PR00014">
    <property type="entry name" value="FNTYPEIII"/>
</dbReference>
<dbReference type="SMART" id="SM00409">
    <property type="entry name" value="IG"/>
    <property type="match status" value="5"/>
</dbReference>
<reference evidence="7" key="2">
    <citation type="submission" date="2025-09" db="UniProtKB">
        <authorList>
            <consortium name="Ensembl"/>
        </authorList>
    </citation>
    <scope>IDENTIFICATION</scope>
</reference>
<dbReference type="Gene3D" id="2.60.40.10">
    <property type="entry name" value="Immunoglobulins"/>
    <property type="match status" value="8"/>
</dbReference>
<keyword evidence="3" id="KW-0677">Repeat</keyword>
<dbReference type="FunFam" id="2.60.40.10:FF:001232">
    <property type="entry name" value="Immunoglobulin-like and fibronectin type III domain-containing 1"/>
    <property type="match status" value="1"/>
</dbReference>
<dbReference type="InterPro" id="IPR036179">
    <property type="entry name" value="Ig-like_dom_sf"/>
</dbReference>
<dbReference type="CDD" id="cd00063">
    <property type="entry name" value="FN3"/>
    <property type="match status" value="3"/>
</dbReference>
<feature type="domain" description="Fibronectin type-III" evidence="6">
    <location>
        <begin position="799"/>
        <end position="894"/>
    </location>
</feature>
<feature type="domain" description="Ig-like" evidence="5">
    <location>
        <begin position="912"/>
        <end position="1000"/>
    </location>
</feature>
<evidence type="ECO:0000256" key="3">
    <source>
        <dbReference type="ARBA" id="ARBA00022737"/>
    </source>
</evidence>
<evidence type="ECO:0000256" key="2">
    <source>
        <dbReference type="ARBA" id="ARBA00022490"/>
    </source>
</evidence>
<dbReference type="GeneTree" id="ENSGT00940000160123"/>
<dbReference type="GO" id="GO:0045989">
    <property type="term" value="P:positive regulation of striated muscle contraction"/>
    <property type="evidence" value="ECO:0007669"/>
    <property type="project" value="UniProtKB-ARBA"/>
</dbReference>
<dbReference type="PANTHER" id="PTHR13817">
    <property type="entry name" value="TITIN"/>
    <property type="match status" value="1"/>
</dbReference>
<dbReference type="InterPro" id="IPR036116">
    <property type="entry name" value="FN3_sf"/>
</dbReference>
<dbReference type="GO" id="GO:0055013">
    <property type="term" value="P:cardiac muscle cell development"/>
    <property type="evidence" value="ECO:0007669"/>
    <property type="project" value="UniProtKB-ARBA"/>
</dbReference>
<dbReference type="Proteomes" id="UP000261640">
    <property type="component" value="Unplaced"/>
</dbReference>
<evidence type="ECO:0000256" key="4">
    <source>
        <dbReference type="ARBA" id="ARBA00023319"/>
    </source>
</evidence>
<feature type="domain" description="Fibronectin type-III" evidence="6">
    <location>
        <begin position="603"/>
        <end position="700"/>
    </location>
</feature>
<feature type="domain" description="Ig-like" evidence="5">
    <location>
        <begin position="704"/>
        <end position="794"/>
    </location>
</feature>
<dbReference type="Pfam" id="PF07679">
    <property type="entry name" value="I-set"/>
    <property type="match status" value="5"/>
</dbReference>
<evidence type="ECO:0000313" key="8">
    <source>
        <dbReference type="Proteomes" id="UP000261640"/>
    </source>
</evidence>
<dbReference type="SMART" id="SM00408">
    <property type="entry name" value="IGc2"/>
    <property type="match status" value="3"/>
</dbReference>
<dbReference type="FunFam" id="2.60.40.10:FF:001401">
    <property type="entry name" value="immunoglobulin-like and fibronectin type III domain-containing protein 1"/>
    <property type="match status" value="1"/>
</dbReference>
<evidence type="ECO:0000259" key="5">
    <source>
        <dbReference type="PROSITE" id="PS50835"/>
    </source>
</evidence>
<proteinExistence type="predicted"/>
<dbReference type="GO" id="GO:0005737">
    <property type="term" value="C:cytoplasm"/>
    <property type="evidence" value="ECO:0007669"/>
    <property type="project" value="UniProtKB-SubCell"/>
</dbReference>
<name>A0A3Q3RP28_9TELE</name>
<dbReference type="AlphaFoldDB" id="A0A3Q3RP28"/>
<dbReference type="FunFam" id="2.60.40.10:FF:000425">
    <property type="entry name" value="Myosin light chain kinase"/>
    <property type="match status" value="1"/>
</dbReference>
<dbReference type="PANTHER" id="PTHR13817:SF181">
    <property type="entry name" value="IMMUNOGLOBULIN-LIKE AND FIBRONECTIN TYPE III DOMAIN-CONTAINING PROTEIN 1"/>
    <property type="match status" value="1"/>
</dbReference>
<dbReference type="Pfam" id="PF00041">
    <property type="entry name" value="fn3"/>
    <property type="match status" value="2"/>
</dbReference>